<sequence length="574" mass="61513">MKRGNGIASPAETPRGEWALAHIGRRSGTYDDADRARSALLNQVPLCAVVLVIVILEFAGGATADPGFFLLGVLLIFASAGATLIVPWDRGGPLFIAVIPLIDVFAIAILRAASPAGGYGLLWVFPAMWLGSLGLALFITSVIVIPALYWTLLVFSGTIFGLFSAFVLPVVLCAVSYASFTASRRFTAQRALTVSRSEVLAGALTRAHRHERLVTDVLDAVDFGVVRFTASGDVTFMNDSYCRLVDTIPGLSDADDMAADLYASDGTTKISPRDSSIARALRGEFFDRDLLWHGRPTARRWAVRSTARKIRDERGLDAGTVVIVQDVTAELTAQRARDELIASISHELRTPLTSLMGHLELALDDHQLSARTHENLTVAGRSGDRLGEIVAEVLAASRASRLSLDMTISPEDLDVATLLLRSAEEFRPIAADRAITINVDGVRSAHVTADPVRLRQVFDNLISNAIEFNRDGGLVTIVSGEDSEWGTTITVHDTGVGIPLAAQERLFDRFFRGGARKTGGTGLGLSISRDIVRAHSGEISFSTDLGSGSSFTVHLPARAGAVEKLTRSDGESAP</sequence>
<evidence type="ECO:0000256" key="2">
    <source>
        <dbReference type="ARBA" id="ARBA00004236"/>
    </source>
</evidence>
<proteinExistence type="predicted"/>
<feature type="transmembrane region" description="Helical" evidence="8">
    <location>
        <begin position="94"/>
        <end position="113"/>
    </location>
</feature>
<dbReference type="PANTHER" id="PTHR43711">
    <property type="entry name" value="TWO-COMPONENT HISTIDINE KINASE"/>
    <property type="match status" value="1"/>
</dbReference>
<dbReference type="InterPro" id="IPR000014">
    <property type="entry name" value="PAS"/>
</dbReference>
<reference evidence="10 11" key="1">
    <citation type="submission" date="2020-08" db="EMBL/GenBank/DDBJ databases">
        <title>Sequencing the genomes of 1000 actinobacteria strains.</title>
        <authorList>
            <person name="Klenk H.-P."/>
        </authorList>
    </citation>
    <scope>NUCLEOTIDE SEQUENCE [LARGE SCALE GENOMIC DNA]</scope>
    <source>
        <strain evidence="10 11">DSM 27099</strain>
    </source>
</reference>
<dbReference type="Pfam" id="PF00512">
    <property type="entry name" value="HisKA"/>
    <property type="match status" value="1"/>
</dbReference>
<dbReference type="InterPro" id="IPR050736">
    <property type="entry name" value="Sensor_HK_Regulatory"/>
</dbReference>
<dbReference type="SUPFAM" id="SSF55785">
    <property type="entry name" value="PYP-like sensor domain (PAS domain)"/>
    <property type="match status" value="1"/>
</dbReference>
<dbReference type="EC" id="2.7.13.3" evidence="3"/>
<keyword evidence="8" id="KW-0472">Membrane</keyword>
<dbReference type="Gene3D" id="3.30.565.10">
    <property type="entry name" value="Histidine kinase-like ATPase, C-terminal domain"/>
    <property type="match status" value="1"/>
</dbReference>
<evidence type="ECO:0000256" key="4">
    <source>
        <dbReference type="ARBA" id="ARBA00022553"/>
    </source>
</evidence>
<organism evidence="10 11">
    <name type="scientific">Microbacterium endophyticum</name>
    <dbReference type="NCBI Taxonomy" id="1526412"/>
    <lineage>
        <taxon>Bacteria</taxon>
        <taxon>Bacillati</taxon>
        <taxon>Actinomycetota</taxon>
        <taxon>Actinomycetes</taxon>
        <taxon>Micrococcales</taxon>
        <taxon>Microbacteriaceae</taxon>
        <taxon>Microbacterium</taxon>
    </lineage>
</organism>
<dbReference type="SMART" id="SM00388">
    <property type="entry name" value="HisKA"/>
    <property type="match status" value="1"/>
</dbReference>
<keyword evidence="7" id="KW-0902">Two-component regulatory system</keyword>
<feature type="transmembrane region" description="Helical" evidence="8">
    <location>
        <begin position="67"/>
        <end position="88"/>
    </location>
</feature>
<evidence type="ECO:0000313" key="10">
    <source>
        <dbReference type="EMBL" id="MBB2976785.1"/>
    </source>
</evidence>
<feature type="transmembrane region" description="Helical" evidence="8">
    <location>
        <begin position="40"/>
        <end position="60"/>
    </location>
</feature>
<evidence type="ECO:0000256" key="3">
    <source>
        <dbReference type="ARBA" id="ARBA00012438"/>
    </source>
</evidence>
<comment type="catalytic activity">
    <reaction evidence="1">
        <text>ATP + protein L-histidine = ADP + protein N-phospho-L-histidine.</text>
        <dbReference type="EC" id="2.7.13.3"/>
    </reaction>
</comment>
<evidence type="ECO:0000256" key="8">
    <source>
        <dbReference type="SAM" id="Phobius"/>
    </source>
</evidence>
<keyword evidence="5" id="KW-0808">Transferase</keyword>
<dbReference type="Proteomes" id="UP000529310">
    <property type="component" value="Unassembled WGS sequence"/>
</dbReference>
<keyword evidence="6 10" id="KW-0418">Kinase</keyword>
<accession>A0A7W4V4Q5</accession>
<feature type="transmembrane region" description="Helical" evidence="8">
    <location>
        <begin position="155"/>
        <end position="180"/>
    </location>
</feature>
<name>A0A7W4V4Q5_9MICO</name>
<dbReference type="PRINTS" id="PR00344">
    <property type="entry name" value="BCTRLSENSOR"/>
</dbReference>
<feature type="transmembrane region" description="Helical" evidence="8">
    <location>
        <begin position="120"/>
        <end position="149"/>
    </location>
</feature>
<protein>
    <recommendedName>
        <fullName evidence="3">histidine kinase</fullName>
        <ecNumber evidence="3">2.7.13.3</ecNumber>
    </recommendedName>
</protein>
<dbReference type="Gene3D" id="1.10.287.130">
    <property type="match status" value="1"/>
</dbReference>
<dbReference type="InterPro" id="IPR035965">
    <property type="entry name" value="PAS-like_dom_sf"/>
</dbReference>
<keyword evidence="11" id="KW-1185">Reference proteome</keyword>
<dbReference type="RefSeq" id="WP_165138393.1">
    <property type="nucleotide sequence ID" value="NZ_CP049255.1"/>
</dbReference>
<feature type="domain" description="Histidine kinase" evidence="9">
    <location>
        <begin position="343"/>
        <end position="559"/>
    </location>
</feature>
<dbReference type="InterPro" id="IPR003594">
    <property type="entry name" value="HATPase_dom"/>
</dbReference>
<dbReference type="SMART" id="SM00387">
    <property type="entry name" value="HATPase_c"/>
    <property type="match status" value="1"/>
</dbReference>
<comment type="subcellular location">
    <subcellularLocation>
        <location evidence="2">Cell membrane</location>
    </subcellularLocation>
</comment>
<dbReference type="InterPro" id="IPR036890">
    <property type="entry name" value="HATPase_C_sf"/>
</dbReference>
<evidence type="ECO:0000256" key="5">
    <source>
        <dbReference type="ARBA" id="ARBA00022679"/>
    </source>
</evidence>
<evidence type="ECO:0000259" key="9">
    <source>
        <dbReference type="PROSITE" id="PS50109"/>
    </source>
</evidence>
<evidence type="ECO:0000313" key="11">
    <source>
        <dbReference type="Proteomes" id="UP000529310"/>
    </source>
</evidence>
<evidence type="ECO:0000256" key="6">
    <source>
        <dbReference type="ARBA" id="ARBA00022777"/>
    </source>
</evidence>
<keyword evidence="8" id="KW-0812">Transmembrane</keyword>
<evidence type="ECO:0000256" key="7">
    <source>
        <dbReference type="ARBA" id="ARBA00023012"/>
    </source>
</evidence>
<dbReference type="AlphaFoldDB" id="A0A7W4V4Q5"/>
<dbReference type="InterPro" id="IPR005467">
    <property type="entry name" value="His_kinase_dom"/>
</dbReference>
<keyword evidence="8" id="KW-1133">Transmembrane helix</keyword>
<keyword evidence="4" id="KW-0597">Phosphoprotein</keyword>
<dbReference type="InterPro" id="IPR036097">
    <property type="entry name" value="HisK_dim/P_sf"/>
</dbReference>
<dbReference type="CDD" id="cd00082">
    <property type="entry name" value="HisKA"/>
    <property type="match status" value="1"/>
</dbReference>
<gene>
    <name evidence="10" type="ORF">FHX49_002371</name>
</gene>
<dbReference type="FunFam" id="3.30.565.10:FF:000006">
    <property type="entry name" value="Sensor histidine kinase WalK"/>
    <property type="match status" value="1"/>
</dbReference>
<dbReference type="PANTHER" id="PTHR43711:SF1">
    <property type="entry name" value="HISTIDINE KINASE 1"/>
    <property type="match status" value="1"/>
</dbReference>
<evidence type="ECO:0000256" key="1">
    <source>
        <dbReference type="ARBA" id="ARBA00000085"/>
    </source>
</evidence>
<dbReference type="SUPFAM" id="SSF47384">
    <property type="entry name" value="Homodimeric domain of signal transducing histidine kinase"/>
    <property type="match status" value="1"/>
</dbReference>
<dbReference type="SUPFAM" id="SSF55874">
    <property type="entry name" value="ATPase domain of HSP90 chaperone/DNA topoisomerase II/histidine kinase"/>
    <property type="match status" value="1"/>
</dbReference>
<dbReference type="CDD" id="cd00130">
    <property type="entry name" value="PAS"/>
    <property type="match status" value="1"/>
</dbReference>
<dbReference type="PROSITE" id="PS50109">
    <property type="entry name" value="HIS_KIN"/>
    <property type="match status" value="1"/>
</dbReference>
<dbReference type="InterPro" id="IPR004358">
    <property type="entry name" value="Sig_transdc_His_kin-like_C"/>
</dbReference>
<comment type="caution">
    <text evidence="10">The sequence shown here is derived from an EMBL/GenBank/DDBJ whole genome shotgun (WGS) entry which is preliminary data.</text>
</comment>
<dbReference type="Pfam" id="PF02518">
    <property type="entry name" value="HATPase_c"/>
    <property type="match status" value="1"/>
</dbReference>
<dbReference type="InterPro" id="IPR003661">
    <property type="entry name" value="HisK_dim/P_dom"/>
</dbReference>
<dbReference type="GO" id="GO:0000155">
    <property type="term" value="F:phosphorelay sensor kinase activity"/>
    <property type="evidence" value="ECO:0007669"/>
    <property type="project" value="InterPro"/>
</dbReference>
<dbReference type="GO" id="GO:0005886">
    <property type="term" value="C:plasma membrane"/>
    <property type="evidence" value="ECO:0007669"/>
    <property type="project" value="UniProtKB-SubCell"/>
</dbReference>
<dbReference type="EMBL" id="JACHWQ010000008">
    <property type="protein sequence ID" value="MBB2976785.1"/>
    <property type="molecule type" value="Genomic_DNA"/>
</dbReference>
<dbReference type="Gene3D" id="3.30.450.20">
    <property type="entry name" value="PAS domain"/>
    <property type="match status" value="1"/>
</dbReference>